<organism evidence="2">
    <name type="scientific">Tetraodon nigroviridis</name>
    <name type="common">Spotted green pufferfish</name>
    <name type="synonym">Chelonodon nigroviridis</name>
    <dbReference type="NCBI Taxonomy" id="99883"/>
    <lineage>
        <taxon>Eukaryota</taxon>
        <taxon>Metazoa</taxon>
        <taxon>Chordata</taxon>
        <taxon>Craniata</taxon>
        <taxon>Vertebrata</taxon>
        <taxon>Euteleostomi</taxon>
        <taxon>Actinopterygii</taxon>
        <taxon>Neopterygii</taxon>
        <taxon>Teleostei</taxon>
        <taxon>Neoteleostei</taxon>
        <taxon>Acanthomorphata</taxon>
        <taxon>Eupercaria</taxon>
        <taxon>Tetraodontiformes</taxon>
        <taxon>Tetradontoidea</taxon>
        <taxon>Tetraodontidae</taxon>
        <taxon>Tetraodon</taxon>
    </lineage>
</organism>
<protein>
    <submittedName>
        <fullName evidence="2">(spotted green pufferfish) hypothetical protein</fullName>
    </submittedName>
</protein>
<feature type="compositionally biased region" description="Polar residues" evidence="1">
    <location>
        <begin position="1"/>
        <end position="21"/>
    </location>
</feature>
<name>Q4S0C6_TETNG</name>
<comment type="caution">
    <text evidence="2">The sequence shown here is derived from an EMBL/GenBank/DDBJ whole genome shotgun (WGS) entry which is preliminary data.</text>
</comment>
<dbReference type="AlphaFoldDB" id="Q4S0C6"/>
<evidence type="ECO:0000313" key="2">
    <source>
        <dbReference type="EMBL" id="CAG05906.1"/>
    </source>
</evidence>
<dbReference type="EMBL" id="CAAE01014781">
    <property type="protein sequence ID" value="CAG05906.1"/>
    <property type="molecule type" value="Genomic_DNA"/>
</dbReference>
<evidence type="ECO:0000256" key="1">
    <source>
        <dbReference type="SAM" id="MobiDB-lite"/>
    </source>
</evidence>
<proteinExistence type="predicted"/>
<feature type="region of interest" description="Disordered" evidence="1">
    <location>
        <begin position="1"/>
        <end position="31"/>
    </location>
</feature>
<accession>Q4S0C6</accession>
<gene>
    <name evidence="2" type="ORF">GSTENG00026084001</name>
</gene>
<sequence>MQDPASEQSCNIKGPEQTSAPQPERESTSLG</sequence>
<reference evidence="2" key="1">
    <citation type="journal article" date="2004" name="Nature">
        <title>Genome duplication in the teleost fish Tetraodon nigroviridis reveals the early vertebrate proto-karyotype.</title>
        <authorList>
            <person name="Jaillon O."/>
            <person name="Aury J.-M."/>
            <person name="Brunet F."/>
            <person name="Petit J.-L."/>
            <person name="Stange-Thomann N."/>
            <person name="Mauceli E."/>
            <person name="Bouneau L."/>
            <person name="Fischer C."/>
            <person name="Ozouf-Costaz C."/>
            <person name="Bernot A."/>
            <person name="Nicaud S."/>
            <person name="Jaffe D."/>
            <person name="Fisher S."/>
            <person name="Lutfalla G."/>
            <person name="Dossat C."/>
            <person name="Segurens B."/>
            <person name="Dasilva C."/>
            <person name="Salanoubat M."/>
            <person name="Levy M."/>
            <person name="Boudet N."/>
            <person name="Castellano S."/>
            <person name="Anthouard V."/>
            <person name="Jubin C."/>
            <person name="Castelli V."/>
            <person name="Katinka M."/>
            <person name="Vacherie B."/>
            <person name="Biemont C."/>
            <person name="Skalli Z."/>
            <person name="Cattolico L."/>
            <person name="Poulain J."/>
            <person name="De Berardinis V."/>
            <person name="Cruaud C."/>
            <person name="Duprat S."/>
            <person name="Brottier P."/>
            <person name="Coutanceau J.-P."/>
            <person name="Gouzy J."/>
            <person name="Parra G."/>
            <person name="Lardier G."/>
            <person name="Chapple C."/>
            <person name="McKernan K.J."/>
            <person name="McEwan P."/>
            <person name="Bosak S."/>
            <person name="Kellis M."/>
            <person name="Volff J.-N."/>
            <person name="Guigo R."/>
            <person name="Zody M.C."/>
            <person name="Mesirov J."/>
            <person name="Lindblad-Toh K."/>
            <person name="Birren B."/>
            <person name="Nusbaum C."/>
            <person name="Kahn D."/>
            <person name="Robinson-Rechavi M."/>
            <person name="Laudet V."/>
            <person name="Schachter V."/>
            <person name="Quetier F."/>
            <person name="Saurin W."/>
            <person name="Scarpelli C."/>
            <person name="Wincker P."/>
            <person name="Lander E.S."/>
            <person name="Weissenbach J."/>
            <person name="Roest Crollius H."/>
        </authorList>
    </citation>
    <scope>NUCLEOTIDE SEQUENCE [LARGE SCALE GENOMIC DNA]</scope>
</reference>
<reference evidence="2" key="2">
    <citation type="submission" date="2004-02" db="EMBL/GenBank/DDBJ databases">
        <authorList>
            <consortium name="Genoscope"/>
            <consortium name="Whitehead Institute Centre for Genome Research"/>
        </authorList>
    </citation>
    <scope>NUCLEOTIDE SEQUENCE</scope>
</reference>
<dbReference type="KEGG" id="tng:GSTEN00026084G001"/>